<reference evidence="4" key="1">
    <citation type="submission" date="2008-01" db="EMBL/GenBank/DDBJ databases">
        <title>Complete sequence of chromosome of Caulobacter sp. K31.</title>
        <authorList>
            <consortium name="US DOE Joint Genome Institute"/>
            <person name="Copeland A."/>
            <person name="Lucas S."/>
            <person name="Lapidus A."/>
            <person name="Barry K."/>
            <person name="Glavina del Rio T."/>
            <person name="Dalin E."/>
            <person name="Tice H."/>
            <person name="Pitluck S."/>
            <person name="Bruce D."/>
            <person name="Goodwin L."/>
            <person name="Thompson L.S."/>
            <person name="Brettin T."/>
            <person name="Detter J.C."/>
            <person name="Han C."/>
            <person name="Schmutz J."/>
            <person name="Larimer F."/>
            <person name="Land M."/>
            <person name="Hauser L."/>
            <person name="Kyrpides N."/>
            <person name="Kim E."/>
            <person name="Stephens C."/>
            <person name="Richardson P."/>
        </authorList>
    </citation>
    <scope>NUCLEOTIDE SEQUENCE [LARGE SCALE GENOMIC DNA]</scope>
    <source>
        <strain evidence="4">K31</strain>
    </source>
</reference>
<dbReference type="STRING" id="366602.Caul_3468"/>
<evidence type="ECO:0000313" key="4">
    <source>
        <dbReference type="EMBL" id="ABZ72595.1"/>
    </source>
</evidence>
<dbReference type="InterPro" id="IPR038109">
    <property type="entry name" value="DNA_bind_recomb_sf"/>
</dbReference>
<proteinExistence type="predicted"/>
<keyword evidence="1" id="KW-0238">DNA-binding</keyword>
<dbReference type="CDD" id="cd00338">
    <property type="entry name" value="Ser_Recombinase"/>
    <property type="match status" value="1"/>
</dbReference>
<keyword evidence="2" id="KW-0233">DNA recombination</keyword>
<dbReference type="HOGENOM" id="CLU_030020_2_0_5"/>
<evidence type="ECO:0000256" key="2">
    <source>
        <dbReference type="ARBA" id="ARBA00023172"/>
    </source>
</evidence>
<dbReference type="SMART" id="SM00857">
    <property type="entry name" value="Resolvase"/>
    <property type="match status" value="1"/>
</dbReference>
<dbReference type="PANTHER" id="PTHR30461:SF2">
    <property type="entry name" value="SERINE RECOMBINASE PINE-RELATED"/>
    <property type="match status" value="1"/>
</dbReference>
<dbReference type="GO" id="GO:0000150">
    <property type="term" value="F:DNA strand exchange activity"/>
    <property type="evidence" value="ECO:0007669"/>
    <property type="project" value="InterPro"/>
</dbReference>
<sequence length="571" mass="63522">MSVKAYSYARFSSKAQAEGDSLRRQLKAAFDWADKHGLQLDTRHRDLGVSAYTGAHRVKGALASFIRSVEDGEITRGSYLLVDSMDRLSRESETEVLHLLLTLTRNGIKVVNLAENHVLDEKAEFTDYIRVLIHASRSNAESVEKGRKVGLKRAENKRLAREEGKVWSASGPGWLEAIVTGTKPNRHIEWKVIKERKQVVQMMFDFAEAGLGTVAITQRLNDEGYKSFRYDRPWQQTVVLDMLRNRAVIGEYQPKFATSGSNSYNRPNDGDPISGYYPEIIKPEQFHRVQAIIGARKPKQGRSAGSKVFNNLFIGLGSCHECGGTVGIHVVKAKAEGRAEYQALRCINSARNAIGSTNVNNVCTNRTRYSYRKLEASILAHVGSYKIPNSKSGRNRESDLADAIAMRDDLAKKVENLLDLVEDGNRGMVARYNERVTQLEAQEAEVAKLKIAVEQTTYQVPLDTRRKALAGLIERLNTVEGAALYQLRASVALALKGVVDQIRFHKDGNVDVIQAGGGRAYRFKDGDFIATANLLPDLEIEADDIGVRLRAGLTSHDPEGEERLKRVIAAE</sequence>
<dbReference type="InterPro" id="IPR006119">
    <property type="entry name" value="Resolv_N"/>
</dbReference>
<dbReference type="EMBL" id="CP000927">
    <property type="protein sequence ID" value="ABZ72595.1"/>
    <property type="molecule type" value="Genomic_DNA"/>
</dbReference>
<dbReference type="Pfam" id="PF07508">
    <property type="entry name" value="Recombinase"/>
    <property type="match status" value="1"/>
</dbReference>
<evidence type="ECO:0000256" key="1">
    <source>
        <dbReference type="ARBA" id="ARBA00023125"/>
    </source>
</evidence>
<dbReference type="OrthoDB" id="9791494at2"/>
<dbReference type="Gene3D" id="3.90.1750.20">
    <property type="entry name" value="Putative Large Serine Recombinase, Chain B, Domain 2"/>
    <property type="match status" value="1"/>
</dbReference>
<dbReference type="eggNOG" id="COG1961">
    <property type="taxonomic scope" value="Bacteria"/>
</dbReference>
<dbReference type="AlphaFoldDB" id="B0T614"/>
<dbReference type="Pfam" id="PF00239">
    <property type="entry name" value="Resolvase"/>
    <property type="match status" value="1"/>
</dbReference>
<organism evidence="4">
    <name type="scientific">Caulobacter sp. (strain K31)</name>
    <dbReference type="NCBI Taxonomy" id="366602"/>
    <lineage>
        <taxon>Bacteria</taxon>
        <taxon>Pseudomonadati</taxon>
        <taxon>Pseudomonadota</taxon>
        <taxon>Alphaproteobacteria</taxon>
        <taxon>Caulobacterales</taxon>
        <taxon>Caulobacteraceae</taxon>
        <taxon>Caulobacter</taxon>
    </lineage>
</organism>
<dbReference type="SUPFAM" id="SSF53041">
    <property type="entry name" value="Resolvase-like"/>
    <property type="match status" value="1"/>
</dbReference>
<dbReference type="GO" id="GO:0003677">
    <property type="term" value="F:DNA binding"/>
    <property type="evidence" value="ECO:0007669"/>
    <property type="project" value="UniProtKB-KW"/>
</dbReference>
<dbReference type="InterPro" id="IPR036162">
    <property type="entry name" value="Resolvase-like_N_sf"/>
</dbReference>
<dbReference type="KEGG" id="cak:Caul_3468"/>
<feature type="domain" description="Recombinase" evidence="3">
    <location>
        <begin position="179"/>
        <end position="299"/>
    </location>
</feature>
<dbReference type="PROSITE" id="PS51737">
    <property type="entry name" value="RECOMBINASE_DNA_BIND"/>
    <property type="match status" value="1"/>
</dbReference>
<name>B0T614_CAUSK</name>
<accession>B0T614</accession>
<gene>
    <name evidence="4" type="ordered locus">Caul_3468</name>
</gene>
<protein>
    <submittedName>
        <fullName evidence="4">Recombinase</fullName>
    </submittedName>
</protein>
<dbReference type="Gene3D" id="3.40.50.1390">
    <property type="entry name" value="Resolvase, N-terminal catalytic domain"/>
    <property type="match status" value="1"/>
</dbReference>
<dbReference type="PANTHER" id="PTHR30461">
    <property type="entry name" value="DNA-INVERTASE FROM LAMBDOID PROPHAGE"/>
    <property type="match status" value="1"/>
</dbReference>
<dbReference type="InterPro" id="IPR050639">
    <property type="entry name" value="SSR_resolvase"/>
</dbReference>
<evidence type="ECO:0000259" key="3">
    <source>
        <dbReference type="PROSITE" id="PS51737"/>
    </source>
</evidence>
<dbReference type="InterPro" id="IPR011109">
    <property type="entry name" value="DNA_bind_recombinase_dom"/>
</dbReference>